<geneLocation type="plasmid" evidence="1">
    <name>unnamed</name>
</geneLocation>
<organism evidence="1">
    <name type="scientific">Borrelia hermsii YBT</name>
    <dbReference type="NCBI Taxonomy" id="1313295"/>
    <lineage>
        <taxon>Bacteria</taxon>
        <taxon>Pseudomonadati</taxon>
        <taxon>Spirochaetota</taxon>
        <taxon>Spirochaetia</taxon>
        <taxon>Spirochaetales</taxon>
        <taxon>Borreliaceae</taxon>
        <taxon>Borrelia</taxon>
    </lineage>
</organism>
<dbReference type="AlphaFoldDB" id="W5T7L6"/>
<proteinExistence type="predicted"/>
<dbReference type="EMBL" id="CP005724">
    <property type="protein sequence ID" value="AHH13331.1"/>
    <property type="molecule type" value="Genomic_DNA"/>
</dbReference>
<gene>
    <name evidence="1" type="ORF">BHO_0900068</name>
</gene>
<accession>W5T7L6</accession>
<sequence length="33" mass="3602">MLGKAGKLFATVNAGTAKNAKNQQLMQQKLLER</sequence>
<dbReference type="HOGENOM" id="CLU_3380839_0_0_12"/>
<name>W5T7L6_BORHE</name>
<evidence type="ECO:0000313" key="1">
    <source>
        <dbReference type="EMBL" id="AHH13331.1"/>
    </source>
</evidence>
<reference evidence="1" key="1">
    <citation type="submission" date="2013-04" db="EMBL/GenBank/DDBJ databases">
        <title>Comparative Genomics of Relapsing Fever Spirochetes.</title>
        <authorList>
            <person name="Schwan T.G."/>
            <person name="Raffel S.J."/>
            <person name="Porcella S.F."/>
            <person name="Martens C.A."/>
            <person name="Bruno D.P."/>
            <person name="Ricklefs S.M."/>
            <person name="Barbian K.B."/>
        </authorList>
    </citation>
    <scope>NUCLEOTIDE SEQUENCE</scope>
    <source>
        <strain evidence="1">YBT</strain>
        <plasmid evidence="1">unnamed</plasmid>
    </source>
</reference>
<protein>
    <submittedName>
        <fullName evidence="1">Uncharacterized protein</fullName>
    </submittedName>
</protein>
<keyword evidence="1" id="KW-0614">Plasmid</keyword>